<evidence type="ECO:0000313" key="1">
    <source>
        <dbReference type="EMBL" id="MCJ8731485.1"/>
    </source>
</evidence>
<sequence>TGERNNIERPGRPRKTTKVDDRRILSLVKKNPFTTSKEVKNTLEKVGVSLSKSTIQRCLHECKYRRVYNKVQTTGNIQEQESQIRLCQKTSKKKKKASYVLE</sequence>
<dbReference type="Proteomes" id="UP000830395">
    <property type="component" value="Chromosome 4"/>
</dbReference>
<reference evidence="1" key="1">
    <citation type="submission" date="2020-02" db="EMBL/GenBank/DDBJ databases">
        <title>Genome sequencing of the panga catfish, Pangasius djambal.</title>
        <authorList>
            <person name="Wen M."/>
            <person name="Zahm M."/>
            <person name="Roques C."/>
            <person name="Cabau C."/>
            <person name="Klopp C."/>
            <person name="Donnadieu C."/>
            <person name="Jouanno E."/>
            <person name="Avarre J.-C."/>
            <person name="Campet M."/>
            <person name="Ha T."/>
            <person name="Dugue R."/>
            <person name="Lampietro C."/>
            <person name="Louis A."/>
            <person name="Herpin A."/>
            <person name="Echchiki A."/>
            <person name="Berthelot C."/>
            <person name="Parey E."/>
            <person name="Roest-Crollius H."/>
            <person name="Braasch I."/>
            <person name="Postlethwait J.H."/>
            <person name="Bobe J."/>
            <person name="Montfort J."/>
            <person name="Bouchez O."/>
            <person name="Begum T."/>
            <person name="Schartl M."/>
            <person name="Gustiano R."/>
            <person name="Guiguen Y."/>
        </authorList>
    </citation>
    <scope>NUCLEOTIDE SEQUENCE</scope>
    <source>
        <strain evidence="1">Pdj_M5554</strain>
    </source>
</reference>
<name>A0ACC5Y6U6_9TELE</name>
<feature type="non-terminal residue" evidence="1">
    <location>
        <position position="1"/>
    </location>
</feature>
<dbReference type="EMBL" id="CM040978">
    <property type="protein sequence ID" value="MCJ8731485.1"/>
    <property type="molecule type" value="Genomic_DNA"/>
</dbReference>
<gene>
    <name evidence="1" type="ORF">PDJAM_G00200140</name>
</gene>
<proteinExistence type="predicted"/>
<accession>A0ACC5Y6U6</accession>
<organism evidence="1 2">
    <name type="scientific">Pangasius djambal</name>
    <dbReference type="NCBI Taxonomy" id="1691987"/>
    <lineage>
        <taxon>Eukaryota</taxon>
        <taxon>Metazoa</taxon>
        <taxon>Chordata</taxon>
        <taxon>Craniata</taxon>
        <taxon>Vertebrata</taxon>
        <taxon>Euteleostomi</taxon>
        <taxon>Actinopterygii</taxon>
        <taxon>Neopterygii</taxon>
        <taxon>Teleostei</taxon>
        <taxon>Ostariophysi</taxon>
        <taxon>Siluriformes</taxon>
        <taxon>Pangasiidae</taxon>
        <taxon>Pangasius</taxon>
    </lineage>
</organism>
<evidence type="ECO:0000313" key="2">
    <source>
        <dbReference type="Proteomes" id="UP000830395"/>
    </source>
</evidence>
<protein>
    <submittedName>
        <fullName evidence="1">Uncharacterized protein</fullName>
    </submittedName>
</protein>
<keyword evidence="2" id="KW-1185">Reference proteome</keyword>
<comment type="caution">
    <text evidence="1">The sequence shown here is derived from an EMBL/GenBank/DDBJ whole genome shotgun (WGS) entry which is preliminary data.</text>
</comment>